<accession>A0ABR3ZVD8</accession>
<dbReference type="InterPro" id="IPR002589">
    <property type="entry name" value="Macro_dom"/>
</dbReference>
<dbReference type="Gene3D" id="3.40.220.10">
    <property type="entry name" value="Leucine Aminopeptidase, subunit E, domain 1"/>
    <property type="match status" value="1"/>
</dbReference>
<gene>
    <name evidence="3" type="ORF">N7G274_009685</name>
</gene>
<organism evidence="3 4">
    <name type="scientific">Stereocaulon virgatum</name>
    <dbReference type="NCBI Taxonomy" id="373712"/>
    <lineage>
        <taxon>Eukaryota</taxon>
        <taxon>Fungi</taxon>
        <taxon>Dikarya</taxon>
        <taxon>Ascomycota</taxon>
        <taxon>Pezizomycotina</taxon>
        <taxon>Lecanoromycetes</taxon>
        <taxon>OSLEUM clade</taxon>
        <taxon>Lecanoromycetidae</taxon>
        <taxon>Lecanorales</taxon>
        <taxon>Lecanorineae</taxon>
        <taxon>Stereocaulaceae</taxon>
        <taxon>Stereocaulon</taxon>
    </lineage>
</organism>
<protein>
    <recommendedName>
        <fullName evidence="2">Macro domain-containing protein</fullName>
    </recommendedName>
</protein>
<dbReference type="SUPFAM" id="SSF52949">
    <property type="entry name" value="Macro domain-like"/>
    <property type="match status" value="1"/>
</dbReference>
<evidence type="ECO:0000313" key="3">
    <source>
        <dbReference type="EMBL" id="KAL2037572.1"/>
    </source>
</evidence>
<proteinExistence type="predicted"/>
<dbReference type="CDD" id="cd02908">
    <property type="entry name" value="Macro_OAADPr_deacetylase"/>
    <property type="match status" value="1"/>
</dbReference>
<dbReference type="SMART" id="SM00506">
    <property type="entry name" value="A1pp"/>
    <property type="match status" value="1"/>
</dbReference>
<dbReference type="PANTHER" id="PTHR11106">
    <property type="entry name" value="GANGLIOSIDE INDUCED DIFFERENTIATION ASSOCIATED PROTEIN 2-RELATED"/>
    <property type="match status" value="1"/>
</dbReference>
<name>A0ABR3ZVD8_9LECA</name>
<dbReference type="EMBL" id="JBEFKJ010000039">
    <property type="protein sequence ID" value="KAL2037572.1"/>
    <property type="molecule type" value="Genomic_DNA"/>
</dbReference>
<comment type="caution">
    <text evidence="3">The sequence shown here is derived from an EMBL/GenBank/DDBJ whole genome shotgun (WGS) entry which is preliminary data.</text>
</comment>
<dbReference type="PANTHER" id="PTHR11106:SF27">
    <property type="entry name" value="MACRO DOMAIN-CONTAINING PROTEIN"/>
    <property type="match status" value="1"/>
</dbReference>
<dbReference type="Pfam" id="PF01661">
    <property type="entry name" value="Macro"/>
    <property type="match status" value="1"/>
</dbReference>
<sequence>MSAPLLLSNIPTVSDLYKDGQLQPAPTDSADASLPTPSSALNSKVSLIRASITTLATTSIVNAANNSLLGGGGVDGAIHSAAGYSLYEECKTLDGCDTGSAKITSGYALPCNYIIHAVGPVYHRAGRVSADYPAELLRSCYKTSLDLAAEKGGSIAFSCLSTGIYGYPSGEAAEVAGKEVRRWLEEDEKREGGGRLERVVFCCFEMKDVRAYTEWLPKIFPPTAKELPAGKPATEAGPGTGQSSEAVSEDTTTNQPSLKKPKAESEAVDEGWEPIEKPSETISDKTTDISEEGEKVEAPDLAGSDGEKVEKPEPRDVLEEAAVSGKVLPANTLGKDW</sequence>
<feature type="compositionally biased region" description="Basic and acidic residues" evidence="1">
    <location>
        <begin position="274"/>
        <end position="298"/>
    </location>
</feature>
<evidence type="ECO:0000259" key="2">
    <source>
        <dbReference type="PROSITE" id="PS51154"/>
    </source>
</evidence>
<reference evidence="3 4" key="1">
    <citation type="submission" date="2024-09" db="EMBL/GenBank/DDBJ databases">
        <title>Rethinking Asexuality: The Enigmatic Case of Functional Sexual Genes in Lepraria (Stereocaulaceae).</title>
        <authorList>
            <person name="Doellman M."/>
            <person name="Sun Y."/>
            <person name="Barcenas-Pena A."/>
            <person name="Lumbsch H.T."/>
            <person name="Grewe F."/>
        </authorList>
    </citation>
    <scope>NUCLEOTIDE SEQUENCE [LARGE SCALE GENOMIC DNA]</scope>
    <source>
        <strain evidence="3 4">Mercado 3170</strain>
    </source>
</reference>
<evidence type="ECO:0000313" key="4">
    <source>
        <dbReference type="Proteomes" id="UP001590950"/>
    </source>
</evidence>
<feature type="compositionally biased region" description="Polar residues" evidence="1">
    <location>
        <begin position="241"/>
        <end position="257"/>
    </location>
</feature>
<dbReference type="PROSITE" id="PS51154">
    <property type="entry name" value="MACRO"/>
    <property type="match status" value="1"/>
</dbReference>
<evidence type="ECO:0000256" key="1">
    <source>
        <dbReference type="SAM" id="MobiDB-lite"/>
    </source>
</evidence>
<dbReference type="Proteomes" id="UP001590950">
    <property type="component" value="Unassembled WGS sequence"/>
</dbReference>
<feature type="compositionally biased region" description="Basic and acidic residues" evidence="1">
    <location>
        <begin position="305"/>
        <end position="318"/>
    </location>
</feature>
<feature type="region of interest" description="Disordered" evidence="1">
    <location>
        <begin position="223"/>
        <end position="337"/>
    </location>
</feature>
<dbReference type="InterPro" id="IPR043472">
    <property type="entry name" value="Macro_dom-like"/>
</dbReference>
<feature type="domain" description="Macro" evidence="2">
    <location>
        <begin position="32"/>
        <end position="220"/>
    </location>
</feature>
<keyword evidence="4" id="KW-1185">Reference proteome</keyword>